<keyword evidence="1" id="KW-0732">Signal</keyword>
<feature type="signal peptide" evidence="1">
    <location>
        <begin position="1"/>
        <end position="19"/>
    </location>
</feature>
<sequence length="215" mass="23753">MVLRMRMLLFASGLLLVGALLIAPAAGAALPAEPTAVEQLANVGSQGLLSVTTHIENAVGDRLDFNGDHFYGRDKEQHDFNRQAHQTLEYIRSQDPQLRRFLGKAIVKRQADFPYPPPVILVQSMAPYPVLKAKPGARAPPAHPAHRGSLKFKHSLKETQHDEKQLWTPNDDSVVVPSADRSQFVLCTVDCRTVEENVPPPETPAMTIPSDGRLW</sequence>
<dbReference type="EnsemblMetazoa" id="ADIR007464-RA">
    <property type="protein sequence ID" value="ADIR007464-PA"/>
    <property type="gene ID" value="ADIR007464"/>
</dbReference>
<dbReference type="STRING" id="7168.A0A182NIJ0"/>
<dbReference type="Proteomes" id="UP000075884">
    <property type="component" value="Unassembled WGS sequence"/>
</dbReference>
<evidence type="ECO:0000256" key="1">
    <source>
        <dbReference type="SAM" id="SignalP"/>
    </source>
</evidence>
<dbReference type="AlphaFoldDB" id="A0A182NIJ0"/>
<protein>
    <submittedName>
        <fullName evidence="2">Uncharacterized protein</fullName>
    </submittedName>
</protein>
<dbReference type="VEuPathDB" id="VectorBase:ADIR007464"/>
<reference evidence="3" key="1">
    <citation type="submission" date="2013-03" db="EMBL/GenBank/DDBJ databases">
        <title>The Genome Sequence of Anopheles dirus WRAIR2.</title>
        <authorList>
            <consortium name="The Broad Institute Genomics Platform"/>
            <person name="Neafsey D.E."/>
            <person name="Walton C."/>
            <person name="Walker B."/>
            <person name="Young S.K."/>
            <person name="Zeng Q."/>
            <person name="Gargeya S."/>
            <person name="Fitzgerald M."/>
            <person name="Haas B."/>
            <person name="Abouelleil A."/>
            <person name="Allen A.W."/>
            <person name="Alvarado L."/>
            <person name="Arachchi H.M."/>
            <person name="Berlin A.M."/>
            <person name="Chapman S.B."/>
            <person name="Gainer-Dewar J."/>
            <person name="Goldberg J."/>
            <person name="Griggs A."/>
            <person name="Gujja S."/>
            <person name="Hansen M."/>
            <person name="Howarth C."/>
            <person name="Imamovic A."/>
            <person name="Ireland A."/>
            <person name="Larimer J."/>
            <person name="McCowan C."/>
            <person name="Murphy C."/>
            <person name="Pearson M."/>
            <person name="Poon T.W."/>
            <person name="Priest M."/>
            <person name="Roberts A."/>
            <person name="Saif S."/>
            <person name="Shea T."/>
            <person name="Sisk P."/>
            <person name="Sykes S."/>
            <person name="Wortman J."/>
            <person name="Nusbaum C."/>
            <person name="Birren B."/>
        </authorList>
    </citation>
    <scope>NUCLEOTIDE SEQUENCE [LARGE SCALE GENOMIC DNA]</scope>
    <source>
        <strain evidence="3">WRAIR2</strain>
    </source>
</reference>
<keyword evidence="3" id="KW-1185">Reference proteome</keyword>
<evidence type="ECO:0000313" key="3">
    <source>
        <dbReference type="Proteomes" id="UP000075884"/>
    </source>
</evidence>
<evidence type="ECO:0000313" key="2">
    <source>
        <dbReference type="EnsemblMetazoa" id="ADIR007464-PA"/>
    </source>
</evidence>
<organism evidence="2 3">
    <name type="scientific">Anopheles dirus</name>
    <dbReference type="NCBI Taxonomy" id="7168"/>
    <lineage>
        <taxon>Eukaryota</taxon>
        <taxon>Metazoa</taxon>
        <taxon>Ecdysozoa</taxon>
        <taxon>Arthropoda</taxon>
        <taxon>Hexapoda</taxon>
        <taxon>Insecta</taxon>
        <taxon>Pterygota</taxon>
        <taxon>Neoptera</taxon>
        <taxon>Endopterygota</taxon>
        <taxon>Diptera</taxon>
        <taxon>Nematocera</taxon>
        <taxon>Culicoidea</taxon>
        <taxon>Culicidae</taxon>
        <taxon>Anophelinae</taxon>
        <taxon>Anopheles</taxon>
    </lineage>
</organism>
<accession>A0A182NIJ0</accession>
<feature type="chain" id="PRO_5008130031" evidence="1">
    <location>
        <begin position="20"/>
        <end position="215"/>
    </location>
</feature>
<reference evidence="2" key="2">
    <citation type="submission" date="2020-05" db="UniProtKB">
        <authorList>
            <consortium name="EnsemblMetazoa"/>
        </authorList>
    </citation>
    <scope>IDENTIFICATION</scope>
    <source>
        <strain evidence="2">WRAIR2</strain>
    </source>
</reference>
<proteinExistence type="predicted"/>
<name>A0A182NIJ0_9DIPT</name>